<reference evidence="1 2" key="1">
    <citation type="submission" date="2020-10" db="EMBL/GenBank/DDBJ databases">
        <authorList>
            <person name="Peeters C."/>
        </authorList>
    </citation>
    <scope>NUCLEOTIDE SEQUENCE [LARGE SCALE GENOMIC DNA]</scope>
    <source>
        <strain evidence="1 2">LMG 27952</strain>
    </source>
</reference>
<dbReference type="Proteomes" id="UP000656319">
    <property type="component" value="Unassembled WGS sequence"/>
</dbReference>
<sequence length="259" mass="28965">MNALDDERPLDEIARVEVQSAQALAQSMDDDGVGVLYDIVPAAILAKIRNGVAELVEQDGNRYFGFSGAQWISGTCLAPLFEDAGLQALLRQLYTRKMGTLPPSDRILPVMRVLSGKQGIRHSNNFHYDSYAVSILLPVLIPNDPGEQAGHLVMFPNLRNARRFAIVNIVEKAIVEKLLGRIWRLPHVQKWLSAKVVTLQPGNLYFIWGLRSLHANQACSPSSIRCTVLFHFGDPHESSLLKGISHRLHAMRLRRMARD</sequence>
<evidence type="ECO:0000313" key="2">
    <source>
        <dbReference type="Proteomes" id="UP000656319"/>
    </source>
</evidence>
<organism evidence="1 2">
    <name type="scientific">Paraburkholderia hiiakae</name>
    <dbReference type="NCBI Taxonomy" id="1081782"/>
    <lineage>
        <taxon>Bacteria</taxon>
        <taxon>Pseudomonadati</taxon>
        <taxon>Pseudomonadota</taxon>
        <taxon>Betaproteobacteria</taxon>
        <taxon>Burkholderiales</taxon>
        <taxon>Burkholderiaceae</taxon>
        <taxon>Paraburkholderia</taxon>
    </lineage>
</organism>
<accession>A0ABN7IBS1</accession>
<keyword evidence="2" id="KW-1185">Reference proteome</keyword>
<evidence type="ECO:0008006" key="3">
    <source>
        <dbReference type="Google" id="ProtNLM"/>
    </source>
</evidence>
<gene>
    <name evidence="1" type="ORF">LMG27952_05929</name>
</gene>
<protein>
    <recommendedName>
        <fullName evidence="3">Phytanoyl-CoA dioxygenase PhyH</fullName>
    </recommendedName>
</protein>
<evidence type="ECO:0000313" key="1">
    <source>
        <dbReference type="EMBL" id="CAD6555826.1"/>
    </source>
</evidence>
<comment type="caution">
    <text evidence="1">The sequence shown here is derived from an EMBL/GenBank/DDBJ whole genome shotgun (WGS) entry which is preliminary data.</text>
</comment>
<proteinExistence type="predicted"/>
<dbReference type="EMBL" id="CAJHCQ010000019">
    <property type="protein sequence ID" value="CAD6555826.1"/>
    <property type="molecule type" value="Genomic_DNA"/>
</dbReference>
<name>A0ABN7IBS1_9BURK</name>